<reference evidence="1 2" key="1">
    <citation type="submission" date="2020-06" db="EMBL/GenBank/DDBJ databases">
        <authorList>
            <person name="Li R."/>
            <person name="Bekaert M."/>
        </authorList>
    </citation>
    <scope>NUCLEOTIDE SEQUENCE [LARGE SCALE GENOMIC DNA]</scope>
    <source>
        <strain evidence="2">wild</strain>
    </source>
</reference>
<sequence>MATITISGEQRIIEGRKRKLKSAAAKSYNIQELLFPPETFQSVYLSQQSIKQSEIHNLSSSPYDETSQQWNDAVLLWESIFSDTQLVIASCDQDIVDLEFIKRKTFEKIEPSDSRYIHMDTDPSKRSSSCCRPYALTYVIQTERKEKSNI</sequence>
<evidence type="ECO:0000313" key="2">
    <source>
        <dbReference type="Proteomes" id="UP000507470"/>
    </source>
</evidence>
<proteinExistence type="predicted"/>
<keyword evidence="2" id="KW-1185">Reference proteome</keyword>
<dbReference type="Proteomes" id="UP000507470">
    <property type="component" value="Unassembled WGS sequence"/>
</dbReference>
<dbReference type="EMBL" id="CACVKT020000499">
    <property type="protein sequence ID" value="CAC5359518.1"/>
    <property type="molecule type" value="Genomic_DNA"/>
</dbReference>
<name>A0A6J8A0J6_MYTCO</name>
<dbReference type="AlphaFoldDB" id="A0A6J8A0J6"/>
<protein>
    <submittedName>
        <fullName evidence="1">Uncharacterized protein</fullName>
    </submittedName>
</protein>
<accession>A0A6J8A0J6</accession>
<organism evidence="1 2">
    <name type="scientific">Mytilus coruscus</name>
    <name type="common">Sea mussel</name>
    <dbReference type="NCBI Taxonomy" id="42192"/>
    <lineage>
        <taxon>Eukaryota</taxon>
        <taxon>Metazoa</taxon>
        <taxon>Spiralia</taxon>
        <taxon>Lophotrochozoa</taxon>
        <taxon>Mollusca</taxon>
        <taxon>Bivalvia</taxon>
        <taxon>Autobranchia</taxon>
        <taxon>Pteriomorphia</taxon>
        <taxon>Mytilida</taxon>
        <taxon>Mytiloidea</taxon>
        <taxon>Mytilidae</taxon>
        <taxon>Mytilinae</taxon>
        <taxon>Mytilus</taxon>
    </lineage>
</organism>
<evidence type="ECO:0000313" key="1">
    <source>
        <dbReference type="EMBL" id="CAC5359518.1"/>
    </source>
</evidence>
<gene>
    <name evidence="1" type="ORF">MCOR_2339</name>
</gene>